<comment type="domain">
    <text evidence="6">The core of the protein consists of three WD40 beta-propeller domains.</text>
</comment>
<dbReference type="Proteomes" id="UP000593567">
    <property type="component" value="Unassembled WGS sequence"/>
</dbReference>
<dbReference type="Gene3D" id="2.130.10.10">
    <property type="entry name" value="YVTN repeat-like/Quinoprotein amine dehydrogenase"/>
    <property type="match status" value="1"/>
</dbReference>
<keyword evidence="4 6" id="KW-0539">Nucleus</keyword>
<evidence type="ECO:0000313" key="8">
    <source>
        <dbReference type="EMBL" id="KAF6018030.1"/>
    </source>
</evidence>
<evidence type="ECO:0000313" key="9">
    <source>
        <dbReference type="Proteomes" id="UP000593567"/>
    </source>
</evidence>
<sequence>MYRDSLAITDDGSLTFGTIDEIQRLHIRTIPLQETPRRIAYQESTESFGVISMRIDKQGTNGPEPIRHSASEIATNRSSAISKVRSVGASGEHNIGDEVEIFSILFLDQQTFTITHAHQLLLNEYAVCITSTRLGTDADPYYIVGTALISPEESEPTQGRIIVFSYLDGKLNTITEKEIKGAPYALCPMVMADGTIKLLAGINSTVRLFEWTADKELRPECQHSNNIVSLYIKVKGEFILVGDMMRSMTVLVYKPAEGQLEEIARDFNPNWMSAIEIIDDDIFIGTENNMNMFTCQKDSASTSDEDRQHLLTTGLYHLGDFVNVFRHGSLVMHHHLIENSSPISKPILFGTVNGAIGLVVQLPPEFYVFLKDLQERIASVIRSIGKIEHSLYPLFHIPVITSLGCQCNRLS</sequence>
<keyword evidence="6" id="KW-0234">DNA repair</keyword>
<dbReference type="EMBL" id="VXIV02003345">
    <property type="protein sequence ID" value="KAF6018030.1"/>
    <property type="molecule type" value="Genomic_DNA"/>
</dbReference>
<dbReference type="InterPro" id="IPR011047">
    <property type="entry name" value="Quinoprotein_ADH-like_sf"/>
</dbReference>
<dbReference type="InterPro" id="IPR050358">
    <property type="entry name" value="RSE1/DDB1/CFT1"/>
</dbReference>
<evidence type="ECO:0000256" key="4">
    <source>
        <dbReference type="ARBA" id="ARBA00023242"/>
    </source>
</evidence>
<dbReference type="InterPro" id="IPR004871">
    <property type="entry name" value="RSE1/DDB1/CPSF1_C"/>
</dbReference>
<dbReference type="GO" id="GO:0006281">
    <property type="term" value="P:DNA repair"/>
    <property type="evidence" value="ECO:0007669"/>
    <property type="project" value="UniProtKB-KW"/>
</dbReference>
<comment type="subcellular location">
    <subcellularLocation>
        <location evidence="1 6">Nucleus</location>
    </subcellularLocation>
</comment>
<feature type="domain" description="RSE1/DDB1/CPSF1 C-terminal" evidence="7">
    <location>
        <begin position="102"/>
        <end position="398"/>
    </location>
</feature>
<gene>
    <name evidence="8" type="ORF">EB796_023643</name>
</gene>
<comment type="function">
    <text evidence="6">Component of complexes involved in DNA repair and protein ubiquitination. May play a role in the regulation of the circadian clock.</text>
</comment>
<dbReference type="GO" id="GO:0043161">
    <property type="term" value="P:proteasome-mediated ubiquitin-dependent protein catabolic process"/>
    <property type="evidence" value="ECO:0007669"/>
    <property type="project" value="UniProtKB-UniRule"/>
</dbReference>
<name>A0A7J7IW15_BUGNE</name>
<accession>A0A7J7IW15</accession>
<comment type="caution">
    <text evidence="8">The sequence shown here is derived from an EMBL/GenBank/DDBJ whole genome shotgun (WGS) entry which is preliminary data.</text>
</comment>
<proteinExistence type="inferred from homology"/>
<keyword evidence="6" id="KW-0227">DNA damage</keyword>
<organism evidence="8 9">
    <name type="scientific">Bugula neritina</name>
    <name type="common">Brown bryozoan</name>
    <name type="synonym">Sertularia neritina</name>
    <dbReference type="NCBI Taxonomy" id="10212"/>
    <lineage>
        <taxon>Eukaryota</taxon>
        <taxon>Metazoa</taxon>
        <taxon>Spiralia</taxon>
        <taxon>Lophotrochozoa</taxon>
        <taxon>Bryozoa</taxon>
        <taxon>Gymnolaemata</taxon>
        <taxon>Cheilostomatida</taxon>
        <taxon>Flustrina</taxon>
        <taxon>Buguloidea</taxon>
        <taxon>Bugulidae</taxon>
        <taxon>Bugula</taxon>
    </lineage>
</organism>
<dbReference type="InterPro" id="IPR015943">
    <property type="entry name" value="WD40/YVTN_repeat-like_dom_sf"/>
</dbReference>
<evidence type="ECO:0000259" key="7">
    <source>
        <dbReference type="Pfam" id="PF03178"/>
    </source>
</evidence>
<dbReference type="GO" id="GO:0016567">
    <property type="term" value="P:protein ubiquitination"/>
    <property type="evidence" value="ECO:0007669"/>
    <property type="project" value="UniProtKB-UniRule"/>
</dbReference>
<protein>
    <recommendedName>
        <fullName evidence="3 6">DNA damage-binding protein 1</fullName>
    </recommendedName>
    <alternativeName>
        <fullName evidence="5 6">Damage-specific DNA-binding protein 1</fullName>
    </alternativeName>
</protein>
<comment type="subunit">
    <text evidence="6">Component of the UV-DDB complex.</text>
</comment>
<evidence type="ECO:0000256" key="3">
    <source>
        <dbReference type="ARBA" id="ARBA00014577"/>
    </source>
</evidence>
<dbReference type="FunFam" id="2.130.10.10:FF:000070">
    <property type="entry name" value="DNA damage-binding protein 1"/>
    <property type="match status" value="1"/>
</dbReference>
<evidence type="ECO:0000256" key="6">
    <source>
        <dbReference type="RuleBase" id="RU368023"/>
    </source>
</evidence>
<comment type="pathway">
    <text evidence="6">Protein modification; protein ubiquitination.</text>
</comment>
<reference evidence="8" key="1">
    <citation type="submission" date="2020-06" db="EMBL/GenBank/DDBJ databases">
        <title>Draft genome of Bugula neritina, a colonial animal packing powerful symbionts and potential medicines.</title>
        <authorList>
            <person name="Rayko M."/>
        </authorList>
    </citation>
    <scope>NUCLEOTIDE SEQUENCE [LARGE SCALE GENOMIC DNA]</scope>
    <source>
        <strain evidence="8">Kwan_BN1</strain>
    </source>
</reference>
<dbReference type="GO" id="GO:0003676">
    <property type="term" value="F:nucleic acid binding"/>
    <property type="evidence" value="ECO:0007669"/>
    <property type="project" value="InterPro"/>
</dbReference>
<dbReference type="GO" id="GO:0005634">
    <property type="term" value="C:nucleus"/>
    <property type="evidence" value="ECO:0007669"/>
    <property type="project" value="UniProtKB-SubCell"/>
</dbReference>
<comment type="similarity">
    <text evidence="2 6">Belongs to the DDB1 family.</text>
</comment>
<dbReference type="AlphaFoldDB" id="A0A7J7IW15"/>
<evidence type="ECO:0000256" key="5">
    <source>
        <dbReference type="ARBA" id="ARBA00031668"/>
    </source>
</evidence>
<evidence type="ECO:0000256" key="2">
    <source>
        <dbReference type="ARBA" id="ARBA00007453"/>
    </source>
</evidence>
<dbReference type="Pfam" id="PF03178">
    <property type="entry name" value="CPSF_A"/>
    <property type="match status" value="1"/>
</dbReference>
<dbReference type="OrthoDB" id="433457at2759"/>
<dbReference type="PANTHER" id="PTHR10644">
    <property type="entry name" value="DNA REPAIR/RNA PROCESSING CPSF FAMILY"/>
    <property type="match status" value="1"/>
</dbReference>
<dbReference type="UniPathway" id="UPA00143"/>
<keyword evidence="9" id="KW-1185">Reference proteome</keyword>
<evidence type="ECO:0000256" key="1">
    <source>
        <dbReference type="ARBA" id="ARBA00004123"/>
    </source>
</evidence>
<dbReference type="SUPFAM" id="SSF50998">
    <property type="entry name" value="Quinoprotein alcohol dehydrogenase-like"/>
    <property type="match status" value="1"/>
</dbReference>